<name>A0A8S0Q6J3_OLEEU</name>
<dbReference type="PROSITE" id="PS51886">
    <property type="entry name" value="TLDC"/>
    <property type="match status" value="1"/>
</dbReference>
<dbReference type="Proteomes" id="UP000594638">
    <property type="component" value="Unassembled WGS sequence"/>
</dbReference>
<comment type="caution">
    <text evidence="2">The sequence shown here is derived from an EMBL/GenBank/DDBJ whole genome shotgun (WGS) entry which is preliminary data.</text>
</comment>
<dbReference type="Pfam" id="PF07534">
    <property type="entry name" value="TLD"/>
    <property type="match status" value="1"/>
</dbReference>
<proteinExistence type="predicted"/>
<evidence type="ECO:0000313" key="3">
    <source>
        <dbReference type="Proteomes" id="UP000594638"/>
    </source>
</evidence>
<evidence type="ECO:0000259" key="1">
    <source>
        <dbReference type="PROSITE" id="PS51886"/>
    </source>
</evidence>
<dbReference type="InterPro" id="IPR006571">
    <property type="entry name" value="TLDc_dom"/>
</dbReference>
<dbReference type="SMART" id="SM00584">
    <property type="entry name" value="TLDc"/>
    <property type="match status" value="1"/>
</dbReference>
<accession>A0A8S0Q6J3</accession>
<feature type="domain" description="TLDc" evidence="1">
    <location>
        <begin position="291"/>
        <end position="480"/>
    </location>
</feature>
<dbReference type="OrthoDB" id="289228at2759"/>
<evidence type="ECO:0000313" key="2">
    <source>
        <dbReference type="EMBL" id="CAA2963811.1"/>
    </source>
</evidence>
<dbReference type="EMBL" id="CACTIH010001813">
    <property type="protein sequence ID" value="CAA2963811.1"/>
    <property type="molecule type" value="Genomic_DNA"/>
</dbReference>
<organism evidence="2 3">
    <name type="scientific">Olea europaea subsp. europaea</name>
    <dbReference type="NCBI Taxonomy" id="158383"/>
    <lineage>
        <taxon>Eukaryota</taxon>
        <taxon>Viridiplantae</taxon>
        <taxon>Streptophyta</taxon>
        <taxon>Embryophyta</taxon>
        <taxon>Tracheophyta</taxon>
        <taxon>Spermatophyta</taxon>
        <taxon>Magnoliopsida</taxon>
        <taxon>eudicotyledons</taxon>
        <taxon>Gunneridae</taxon>
        <taxon>Pentapetalae</taxon>
        <taxon>asterids</taxon>
        <taxon>lamiids</taxon>
        <taxon>Lamiales</taxon>
        <taxon>Oleaceae</taxon>
        <taxon>Oleeae</taxon>
        <taxon>Olea</taxon>
    </lineage>
</organism>
<sequence length="536" mass="59729">MGQSSSTEQVSPELREVQSLAASTGALPALEKSFSLLSDPHTNSIPLNSLQKCFSLTFENGISEQTAVQKELPVLLSHLGSAIVDLFFLADKNGVSWIEFLKGYVKCCGRTVASTSLTNLFQVFSTMFSKAGLPVKLQFESYEDDCKISGSLLPIDLLLLLWICWILLSDSRTLKLNLQKSRGDWSLPDISHLVLSAIESCAEGGHKLDHWDCIVSDLDVLLPVMKIHLWALKTVPNLADCFVQFVHARLCSSATHEEKMKPSCSSAHENSPAEICNTNLLTSGRAWAISLSLRSPMHEEISKICFPSNAGDINENLLYRSSLHGKGLNRFWSNVEGYNGQLLMLISAAHEDNKNTRKWIISALTDQGFENREMSYGTSGCLYAISPVYHVFSSSGKEKNFVYSHLHPTGRVYDAHPMPVGIAFGGSMGNERIFMDEDFAMVTVRHHAVDKTYQHGSLFPSQGFLPVEASVSEVEVWGLGGKNAKKVQASYKKREEIFTEQRRKVDLKTFASWEDSPEKMMMDMVSNPETVRREDR</sequence>
<dbReference type="AlphaFoldDB" id="A0A8S0Q6J3"/>
<dbReference type="PANTHER" id="PTHR23354">
    <property type="entry name" value="NUCLEOLAR PROTEIN 7/ESTROGEN RECEPTOR COACTIVATOR-RELATED"/>
    <property type="match status" value="1"/>
</dbReference>
<keyword evidence="3" id="KW-1185">Reference proteome</keyword>
<gene>
    <name evidence="2" type="ORF">OLEA9_A097096</name>
</gene>
<protein>
    <recommendedName>
        <fullName evidence="1">TLDc domain-containing protein</fullName>
    </recommendedName>
</protein>
<reference evidence="2 3" key="1">
    <citation type="submission" date="2019-12" db="EMBL/GenBank/DDBJ databases">
        <authorList>
            <person name="Alioto T."/>
            <person name="Alioto T."/>
            <person name="Gomez Garrido J."/>
        </authorList>
    </citation>
    <scope>NUCLEOTIDE SEQUENCE [LARGE SCALE GENOMIC DNA]</scope>
</reference>
<dbReference type="PANTHER" id="PTHR23354:SF104">
    <property type="entry name" value="TLD-DOMAIN CONTAINING NUCLEOLAR PROTEIN"/>
    <property type="match status" value="1"/>
</dbReference>
<dbReference type="Gramene" id="OE9A097096T2">
    <property type="protein sequence ID" value="OE9A097096C2"/>
    <property type="gene ID" value="OE9A097096"/>
</dbReference>